<feature type="modified residue" description="N6-(pyridoxal phosphate)lysine" evidence="2">
    <location>
        <position position="835"/>
    </location>
</feature>
<dbReference type="SUPFAM" id="SSF50621">
    <property type="entry name" value="Alanine racemase C-terminal domain-like"/>
    <property type="match status" value="1"/>
</dbReference>
<comment type="cofactor">
    <cofactor evidence="2">
        <name>pyridoxal 5'-phosphate</name>
        <dbReference type="ChEBI" id="CHEBI:597326"/>
    </cofactor>
</comment>
<dbReference type="InterPro" id="IPR018042">
    <property type="entry name" value="Aspartate_kinase_CS"/>
</dbReference>
<dbReference type="GO" id="GO:0005829">
    <property type="term" value="C:cytosol"/>
    <property type="evidence" value="ECO:0007669"/>
    <property type="project" value="TreeGrafter"/>
</dbReference>
<evidence type="ECO:0000313" key="10">
    <source>
        <dbReference type="Proteomes" id="UP000325113"/>
    </source>
</evidence>
<evidence type="ECO:0000259" key="6">
    <source>
        <dbReference type="Pfam" id="PF00696"/>
    </source>
</evidence>
<reference evidence="9 10" key="1">
    <citation type="submission" date="2019-07" db="EMBL/GenBank/DDBJ databases">
        <title>Genomes of Cafeteria roenbergensis.</title>
        <authorList>
            <person name="Fischer M.G."/>
            <person name="Hackl T."/>
            <person name="Roman M."/>
        </authorList>
    </citation>
    <scope>NUCLEOTIDE SEQUENCE [LARGE SCALE GENOMIC DNA]</scope>
    <source>
        <strain evidence="7 9">BVI</strain>
        <strain evidence="8 10">Cflag</strain>
    </source>
</reference>
<feature type="active site" description="Proton donor" evidence="2">
    <location>
        <position position="1172"/>
    </location>
</feature>
<dbReference type="PRINTS" id="PR01179">
    <property type="entry name" value="ODADCRBXLASE"/>
</dbReference>
<dbReference type="Gene3D" id="3.40.1160.10">
    <property type="entry name" value="Acetylglutamate kinase-like"/>
    <property type="match status" value="2"/>
</dbReference>
<feature type="compositionally biased region" description="Gly residues" evidence="4">
    <location>
        <begin position="248"/>
        <end position="261"/>
    </location>
</feature>
<dbReference type="Pfam" id="PF00278">
    <property type="entry name" value="Orn_DAP_Arg_deC"/>
    <property type="match status" value="1"/>
</dbReference>
<dbReference type="Pfam" id="PF00696">
    <property type="entry name" value="AA_kinase"/>
    <property type="match status" value="2"/>
</dbReference>
<dbReference type="InterPro" id="IPR022643">
    <property type="entry name" value="De-COase2_C"/>
</dbReference>
<dbReference type="PROSITE" id="PS00324">
    <property type="entry name" value="ASPARTOKINASE"/>
    <property type="match status" value="1"/>
</dbReference>
<dbReference type="SUPFAM" id="SSF55021">
    <property type="entry name" value="ACT-like"/>
    <property type="match status" value="1"/>
</dbReference>
<dbReference type="InterPro" id="IPR001048">
    <property type="entry name" value="Asp/Glu/Uridylate_kinase"/>
</dbReference>
<evidence type="ECO:0000256" key="1">
    <source>
        <dbReference type="ARBA" id="ARBA00010122"/>
    </source>
</evidence>
<organism evidence="7 9">
    <name type="scientific">Cafeteria roenbergensis</name>
    <name type="common">Marine flagellate</name>
    <dbReference type="NCBI Taxonomy" id="33653"/>
    <lineage>
        <taxon>Eukaryota</taxon>
        <taxon>Sar</taxon>
        <taxon>Stramenopiles</taxon>
        <taxon>Bigyra</taxon>
        <taxon>Opalozoa</taxon>
        <taxon>Bicosoecida</taxon>
        <taxon>Cafeteriaceae</taxon>
        <taxon>Cafeteria</taxon>
    </lineage>
</organism>
<dbReference type="SUPFAM" id="SSF51419">
    <property type="entry name" value="PLP-binding barrel"/>
    <property type="match status" value="1"/>
</dbReference>
<evidence type="ECO:0008006" key="11">
    <source>
        <dbReference type="Google" id="ProtNLM"/>
    </source>
</evidence>
<feature type="compositionally biased region" description="Basic and acidic residues" evidence="4">
    <location>
        <begin position="263"/>
        <end position="274"/>
    </location>
</feature>
<keyword evidence="2" id="KW-0663">Pyridoxal phosphate</keyword>
<name>A0A5A8CUY7_CAFRO</name>
<dbReference type="PANTHER" id="PTHR21499">
    <property type="entry name" value="ASPARTATE KINASE"/>
    <property type="match status" value="1"/>
</dbReference>
<sequence>MDWVVLKFGGTSVARLARWRTIANRAKEVLAEGRRVWIVVSAVSQVTNALERALADAVSAPFSAADAPSSLYNLGGPTGGAAVNGAPAASVPSSPALMPRVTSGGSLPGASSDCDDDDHVVAQRLREYSWIATRHEELGTELGLTDKEMAPVRRLLGELRRLLEGVHLTKEASPRVRARVVAFGELMSSHLGRAFLQRELASGAGVAPPRVKRVDARSLLVAVSDDGAAAAATVLAEEHGRQAASRGADGGGGGGGGGGGAWDLDREADGDASPHEPGIGLDVDLDAELRAADEAIARSSGAEPAAVDEQAEENPAGELSGRPSALNGILHSAAKASAVAAADSALYASPPGGGADPAPSAARSRGVAFGAGAPMGGGGPGAPGPMSERSDEDRFLRADVAPVIARSFCEDAAGGAAVVITQGFIASTADEGETCLLGRGGSDTSGGLFACMLRAARLEIWTDVHGMFSADPRQVSAARLLQRLSYREAQELAAMGAKVLHPRCLVPAAVANVPVEIRNTEDVHAPKEAVTRIEAAGASERPEVLAVTRREGIAMVTVSTVGMWGAVGFVAQVFNACARFGCSVDLIATSQYAVSLTFDHVPGGPEGPVFRRLLGVLRCSAHVETEYPCAVVSVVGRRLRGALPSLGPALSELSGVECHMVSEAAEDLNMSFVVSQGEGDGLLCRLHKRLLEATPGEAEQRVRSGSLGPSWTELRARMTSSPSALAAKPPASPPHQPLPPASAVADAIALGGAAIAGEAPGVPELSPGEAATESTWFLRPEAAAALQEVVACTAGRCAFVYSAAVARDRAQALLAALRRPVEASGVSLRLLHALKANDCEPLVEALLAAGSGGIECVSGAEVEAALRLRAATIAADLASASALGSGPEDTGPMVQYTPNFASGSEMHQVATLAMREGGVSIVLDGPEAVAELAAACAEAGGDYAGLEVGIRVDIQPRDLWGDAAAPTHHAKVTTAGAGQKFGCPRDALEETAAAIRAAGWTLSGLHAHAGSGILLKPELWARTCDALVGAALEAGIGASLRWLDCGGGMGVVERPGQAPLDLLAVGKHLGRAVAEAKRALPDLREVRVEPGRYCVAPAGALVAQVTQVRAKRAAGGGRTVFVGVSTGMNSLVRPAMYGSHHEAFLLGEPATIAPKDEAGGAPGAVHVVGPICETGDVLCANARFVPGTAKAGQWIAVANAGAYGAVMGSRYNMRDPAPEAVLGLDGVIAFVARA</sequence>
<dbReference type="Proteomes" id="UP000325113">
    <property type="component" value="Unassembled WGS sequence"/>
</dbReference>
<dbReference type="Proteomes" id="UP000323011">
    <property type="component" value="Unassembled WGS sequence"/>
</dbReference>
<evidence type="ECO:0000256" key="3">
    <source>
        <dbReference type="RuleBase" id="RU003737"/>
    </source>
</evidence>
<feature type="compositionally biased region" description="Low complexity" evidence="4">
    <location>
        <begin position="720"/>
        <end position="729"/>
    </location>
</feature>
<dbReference type="Gene3D" id="3.30.70.260">
    <property type="match status" value="2"/>
</dbReference>
<dbReference type="GO" id="GO:0009090">
    <property type="term" value="P:homoserine biosynthetic process"/>
    <property type="evidence" value="ECO:0007669"/>
    <property type="project" value="TreeGrafter"/>
</dbReference>
<accession>A0A5A8CUY7</accession>
<dbReference type="Gene3D" id="2.40.37.10">
    <property type="entry name" value="Lyase, Ornithine Decarboxylase, Chain A, domain 1"/>
    <property type="match status" value="1"/>
</dbReference>
<dbReference type="EMBL" id="VLTM01000051">
    <property type="protein sequence ID" value="KAA0159664.1"/>
    <property type="molecule type" value="Genomic_DNA"/>
</dbReference>
<evidence type="ECO:0000313" key="8">
    <source>
        <dbReference type="EMBL" id="KAA0159664.1"/>
    </source>
</evidence>
<protein>
    <recommendedName>
        <fullName evidence="11">Aspartate kinase</fullName>
    </recommendedName>
</protein>
<feature type="compositionally biased region" description="Low complexity" evidence="4">
    <location>
        <begin position="350"/>
        <end position="372"/>
    </location>
</feature>
<feature type="region of interest" description="Disordered" evidence="4">
    <location>
        <begin position="718"/>
        <end position="740"/>
    </location>
</feature>
<feature type="region of interest" description="Disordered" evidence="4">
    <location>
        <begin position="297"/>
        <end position="323"/>
    </location>
</feature>
<dbReference type="AlphaFoldDB" id="A0A5A8CUY7"/>
<comment type="similarity">
    <text evidence="1">Belongs to the aspartokinase family.</text>
</comment>
<evidence type="ECO:0000256" key="4">
    <source>
        <dbReference type="SAM" id="MobiDB-lite"/>
    </source>
</evidence>
<comment type="caution">
    <text evidence="7">The sequence shown here is derived from an EMBL/GenBank/DDBJ whole genome shotgun (WGS) entry which is preliminary data.</text>
</comment>
<dbReference type="InterPro" id="IPR009006">
    <property type="entry name" value="Ala_racemase/Decarboxylase_C"/>
</dbReference>
<dbReference type="InterPro" id="IPR029066">
    <property type="entry name" value="PLP-binding_barrel"/>
</dbReference>
<dbReference type="InterPro" id="IPR045865">
    <property type="entry name" value="ACT-like_dom_sf"/>
</dbReference>
<dbReference type="InterPro" id="IPR036393">
    <property type="entry name" value="AceGlu_kinase-like_sf"/>
</dbReference>
<proteinExistence type="inferred from homology"/>
<evidence type="ECO:0000259" key="5">
    <source>
        <dbReference type="Pfam" id="PF00278"/>
    </source>
</evidence>
<dbReference type="EMBL" id="VLTN01000003">
    <property type="protein sequence ID" value="KAA0156568.1"/>
    <property type="molecule type" value="Genomic_DNA"/>
</dbReference>
<dbReference type="Gene3D" id="3.20.20.10">
    <property type="entry name" value="Alanine racemase"/>
    <property type="match status" value="1"/>
</dbReference>
<dbReference type="PANTHER" id="PTHR21499:SF59">
    <property type="entry name" value="ASPARTOKINASE"/>
    <property type="match status" value="1"/>
</dbReference>
<feature type="region of interest" description="Disordered" evidence="4">
    <location>
        <begin position="241"/>
        <end position="281"/>
    </location>
</feature>
<gene>
    <name evidence="7" type="ORF">FNF29_00679</name>
    <name evidence="8" type="ORF">FNF31_04740</name>
</gene>
<feature type="domain" description="Orn/DAP/Arg decarboxylase 2 C-terminal" evidence="5">
    <location>
        <begin position="1093"/>
        <end position="1201"/>
    </location>
</feature>
<evidence type="ECO:0000313" key="9">
    <source>
        <dbReference type="Proteomes" id="UP000323011"/>
    </source>
</evidence>
<evidence type="ECO:0000313" key="7">
    <source>
        <dbReference type="EMBL" id="KAA0156568.1"/>
    </source>
</evidence>
<dbReference type="SUPFAM" id="SSF53633">
    <property type="entry name" value="Carbamate kinase-like"/>
    <property type="match status" value="2"/>
</dbReference>
<comment type="similarity">
    <text evidence="3">Belongs to the Orn/Lys/Arg decarboxylase class-II family.</text>
</comment>
<feature type="domain" description="Aspartate/glutamate/uridylate kinase" evidence="6">
    <location>
        <begin position="415"/>
        <end position="519"/>
    </location>
</feature>
<dbReference type="GO" id="GO:0009089">
    <property type="term" value="P:lysine biosynthetic process via diaminopimelate"/>
    <property type="evidence" value="ECO:0007669"/>
    <property type="project" value="TreeGrafter"/>
</dbReference>
<evidence type="ECO:0000256" key="2">
    <source>
        <dbReference type="PIRSR" id="PIRSR600183-50"/>
    </source>
</evidence>
<feature type="domain" description="Aspartate/glutamate/uridylate kinase" evidence="6">
    <location>
        <begin position="3"/>
        <end position="64"/>
    </location>
</feature>
<keyword evidence="9" id="KW-1185">Reference proteome</keyword>
<feature type="compositionally biased region" description="Pro residues" evidence="4">
    <location>
        <begin position="730"/>
        <end position="740"/>
    </location>
</feature>
<feature type="region of interest" description="Disordered" evidence="4">
    <location>
        <begin position="350"/>
        <end position="392"/>
    </location>
</feature>
<dbReference type="GO" id="GO:0004072">
    <property type="term" value="F:aspartate kinase activity"/>
    <property type="evidence" value="ECO:0007669"/>
    <property type="project" value="InterPro"/>
</dbReference>
<dbReference type="InterPro" id="IPR000183">
    <property type="entry name" value="Orn/DAP/Arg_de-COase"/>
</dbReference>